<dbReference type="InterPro" id="IPR003594">
    <property type="entry name" value="HATPase_dom"/>
</dbReference>
<dbReference type="InterPro" id="IPR005467">
    <property type="entry name" value="His_kinase_dom"/>
</dbReference>
<dbReference type="SUPFAM" id="SSF55874">
    <property type="entry name" value="ATPase domain of HSP90 chaperone/DNA topoisomerase II/histidine kinase"/>
    <property type="match status" value="1"/>
</dbReference>
<dbReference type="Gene3D" id="3.30.565.10">
    <property type="entry name" value="Histidine kinase-like ATPase, C-terminal domain"/>
    <property type="match status" value="1"/>
</dbReference>
<evidence type="ECO:0000256" key="4">
    <source>
        <dbReference type="ARBA" id="ARBA00022679"/>
    </source>
</evidence>
<dbReference type="PROSITE" id="PS50109">
    <property type="entry name" value="HIS_KIN"/>
    <property type="match status" value="1"/>
</dbReference>
<evidence type="ECO:0000259" key="9">
    <source>
        <dbReference type="PROSITE" id="PS50109"/>
    </source>
</evidence>
<keyword evidence="3" id="KW-0597">Phosphoprotein</keyword>
<evidence type="ECO:0000256" key="1">
    <source>
        <dbReference type="ARBA" id="ARBA00000085"/>
    </source>
</evidence>
<accession>A0A172TVS8</accession>
<keyword evidence="4" id="KW-0808">Transferase</keyword>
<keyword evidence="7 8" id="KW-1133">Transmembrane helix</keyword>
<dbReference type="CDD" id="cd00082">
    <property type="entry name" value="HisKA"/>
    <property type="match status" value="1"/>
</dbReference>
<keyword evidence="11" id="KW-1185">Reference proteome</keyword>
<evidence type="ECO:0000313" key="10">
    <source>
        <dbReference type="EMBL" id="ANE50893.1"/>
    </source>
</evidence>
<dbReference type="InterPro" id="IPR036097">
    <property type="entry name" value="HisK_dim/P_sf"/>
</dbReference>
<proteinExistence type="predicted"/>
<evidence type="ECO:0000256" key="7">
    <source>
        <dbReference type="ARBA" id="ARBA00022989"/>
    </source>
</evidence>
<dbReference type="Pfam" id="PF02518">
    <property type="entry name" value="HATPase_c"/>
    <property type="match status" value="1"/>
</dbReference>
<dbReference type="InterPro" id="IPR003661">
    <property type="entry name" value="HisK_dim/P_dom"/>
</dbReference>
<evidence type="ECO:0000256" key="8">
    <source>
        <dbReference type="SAM" id="Phobius"/>
    </source>
</evidence>
<sequence>MASFTFHYFIVHVLVKQIDDDLEIEQREIQTYVKKYNRLPEPIPVRDQVITHTPIPAPIKEQTFTSTTLFDSLSNGNGIFRQMVFSINVNGQWYKILVAKSEEDTDDLIEEILLIVLTTVIFMLLASFIINRIVLKRLWNPFYNMLESFNQFRLGKKQELNFKPTDIDEFELLRKTMQQTINKAESEYHILKEFTENASHEMQTPLAIIRSKLDLLIQDEALSETQSKMVQSAYSAIEKLNRLNQSLLLLTKIENSQFEKVSVINLKQKVEEKLAEFLELWDNQQVLVTAELKEITILMNNELADVLLNNLLSNATRHNYTGGRIAIFLDADHLRIVNSGNRHSLDEEKIFQRFYKSVQSSESNGLGLSIIKQICDVSGFTAIYGYEPGIHTFIIRW</sequence>
<comment type="catalytic activity">
    <reaction evidence="1">
        <text>ATP + protein L-histidine = ADP + protein N-phospho-L-histidine.</text>
        <dbReference type="EC" id="2.7.13.3"/>
    </reaction>
</comment>
<evidence type="ECO:0000256" key="5">
    <source>
        <dbReference type="ARBA" id="ARBA00022692"/>
    </source>
</evidence>
<keyword evidence="5 8" id="KW-0812">Transmembrane</keyword>
<dbReference type="InterPro" id="IPR050428">
    <property type="entry name" value="TCS_sensor_his_kinase"/>
</dbReference>
<evidence type="ECO:0000256" key="3">
    <source>
        <dbReference type="ARBA" id="ARBA00022553"/>
    </source>
</evidence>
<dbReference type="STRING" id="1492898.SY85_10645"/>
<dbReference type="Proteomes" id="UP000077177">
    <property type="component" value="Chromosome"/>
</dbReference>
<dbReference type="GO" id="GO:0000155">
    <property type="term" value="F:phosphorelay sensor kinase activity"/>
    <property type="evidence" value="ECO:0007669"/>
    <property type="project" value="InterPro"/>
</dbReference>
<feature type="domain" description="Histidine kinase" evidence="9">
    <location>
        <begin position="197"/>
        <end position="385"/>
    </location>
</feature>
<evidence type="ECO:0000313" key="11">
    <source>
        <dbReference type="Proteomes" id="UP000077177"/>
    </source>
</evidence>
<organism evidence="10 11">
    <name type="scientific">Flavisolibacter tropicus</name>
    <dbReference type="NCBI Taxonomy" id="1492898"/>
    <lineage>
        <taxon>Bacteria</taxon>
        <taxon>Pseudomonadati</taxon>
        <taxon>Bacteroidota</taxon>
        <taxon>Chitinophagia</taxon>
        <taxon>Chitinophagales</taxon>
        <taxon>Chitinophagaceae</taxon>
        <taxon>Flavisolibacter</taxon>
    </lineage>
</organism>
<dbReference type="GO" id="GO:0005886">
    <property type="term" value="C:plasma membrane"/>
    <property type="evidence" value="ECO:0007669"/>
    <property type="project" value="TreeGrafter"/>
</dbReference>
<reference evidence="10 11" key="2">
    <citation type="journal article" date="2016" name="Int. J. Syst. Evol. Microbiol.">
        <title>Flavisolibacter tropicus sp. nov., isolated from tropical soil.</title>
        <authorList>
            <person name="Lee J.J."/>
            <person name="Kang M.S."/>
            <person name="Kim G.S."/>
            <person name="Lee C.S."/>
            <person name="Lim S."/>
            <person name="Lee J."/>
            <person name="Roh S.H."/>
            <person name="Kang H."/>
            <person name="Ha J.M."/>
            <person name="Bae S."/>
            <person name="Jung H.Y."/>
            <person name="Kim M.K."/>
        </authorList>
    </citation>
    <scope>NUCLEOTIDE SEQUENCE [LARGE SCALE GENOMIC DNA]</scope>
    <source>
        <strain evidence="10 11">LCS9</strain>
    </source>
</reference>
<keyword evidence="6" id="KW-0418">Kinase</keyword>
<dbReference type="EMBL" id="CP011390">
    <property type="protein sequence ID" value="ANE50893.1"/>
    <property type="molecule type" value="Genomic_DNA"/>
</dbReference>
<dbReference type="PANTHER" id="PTHR45436:SF5">
    <property type="entry name" value="SENSOR HISTIDINE KINASE TRCS"/>
    <property type="match status" value="1"/>
</dbReference>
<feature type="transmembrane region" description="Helical" evidence="8">
    <location>
        <begin position="112"/>
        <end position="135"/>
    </location>
</feature>
<protein>
    <recommendedName>
        <fullName evidence="2">histidine kinase</fullName>
        <ecNumber evidence="2">2.7.13.3</ecNumber>
    </recommendedName>
</protein>
<name>A0A172TVS8_9BACT</name>
<dbReference type="SUPFAM" id="SSF47384">
    <property type="entry name" value="Homodimeric domain of signal transducing histidine kinase"/>
    <property type="match status" value="1"/>
</dbReference>
<dbReference type="PANTHER" id="PTHR45436">
    <property type="entry name" value="SENSOR HISTIDINE KINASE YKOH"/>
    <property type="match status" value="1"/>
</dbReference>
<dbReference type="Gene3D" id="1.10.287.130">
    <property type="match status" value="1"/>
</dbReference>
<dbReference type="InterPro" id="IPR036890">
    <property type="entry name" value="HATPase_C_sf"/>
</dbReference>
<dbReference type="Pfam" id="PF00512">
    <property type="entry name" value="HisKA"/>
    <property type="match status" value="1"/>
</dbReference>
<keyword evidence="8" id="KW-0472">Membrane</keyword>
<gene>
    <name evidence="10" type="ORF">SY85_10645</name>
</gene>
<evidence type="ECO:0000256" key="6">
    <source>
        <dbReference type="ARBA" id="ARBA00022777"/>
    </source>
</evidence>
<dbReference type="AlphaFoldDB" id="A0A172TVS8"/>
<reference evidence="11" key="1">
    <citation type="submission" date="2015-01" db="EMBL/GenBank/DDBJ databases">
        <title>Flavisolibacter sp./LCS9/ whole genome sequencing.</title>
        <authorList>
            <person name="Kim M.K."/>
            <person name="Srinivasan S."/>
            <person name="Lee J.-J."/>
        </authorList>
    </citation>
    <scope>NUCLEOTIDE SEQUENCE [LARGE SCALE GENOMIC DNA]</scope>
    <source>
        <strain evidence="11">LCS9</strain>
    </source>
</reference>
<dbReference type="EC" id="2.7.13.3" evidence="2"/>
<evidence type="ECO:0000256" key="2">
    <source>
        <dbReference type="ARBA" id="ARBA00012438"/>
    </source>
</evidence>
<dbReference type="KEGG" id="fla:SY85_10645"/>
<dbReference type="SMART" id="SM00388">
    <property type="entry name" value="HisKA"/>
    <property type="match status" value="1"/>
</dbReference>